<evidence type="ECO:0000313" key="3">
    <source>
        <dbReference type="Proteomes" id="UP000327439"/>
    </source>
</evidence>
<feature type="transmembrane region" description="Helical" evidence="1">
    <location>
        <begin position="6"/>
        <end position="26"/>
    </location>
</feature>
<sequence>MFLLGVNTSVAVQVFMLFVLLNDTFFQRRPYCIF</sequence>
<evidence type="ECO:0000256" key="1">
    <source>
        <dbReference type="SAM" id="Phobius"/>
    </source>
</evidence>
<dbReference type="AlphaFoldDB" id="A0A5J5SZR0"/>
<keyword evidence="3" id="KW-1185">Reference proteome</keyword>
<organism evidence="2 3">
    <name type="scientific">Gossypium barbadense</name>
    <name type="common">Sea Island cotton</name>
    <name type="synonym">Hibiscus barbadensis</name>
    <dbReference type="NCBI Taxonomy" id="3634"/>
    <lineage>
        <taxon>Eukaryota</taxon>
        <taxon>Viridiplantae</taxon>
        <taxon>Streptophyta</taxon>
        <taxon>Embryophyta</taxon>
        <taxon>Tracheophyta</taxon>
        <taxon>Spermatophyta</taxon>
        <taxon>Magnoliopsida</taxon>
        <taxon>eudicotyledons</taxon>
        <taxon>Gunneridae</taxon>
        <taxon>Pentapetalae</taxon>
        <taxon>rosids</taxon>
        <taxon>malvids</taxon>
        <taxon>Malvales</taxon>
        <taxon>Malvaceae</taxon>
        <taxon>Malvoideae</taxon>
        <taxon>Gossypium</taxon>
    </lineage>
</organism>
<evidence type="ECO:0000313" key="2">
    <source>
        <dbReference type="EMBL" id="KAB2048977.1"/>
    </source>
</evidence>
<gene>
    <name evidence="2" type="ORF">ES319_A13G146200v1</name>
</gene>
<keyword evidence="1" id="KW-0812">Transmembrane</keyword>
<dbReference type="Proteomes" id="UP000327439">
    <property type="component" value="Chromosome A13"/>
</dbReference>
<name>A0A5J5SZR0_GOSBA</name>
<reference evidence="3" key="1">
    <citation type="journal article" date="2020" name="Nat. Genet.">
        <title>Genomic diversifications of five Gossypium allopolyploid species and their impact on cotton improvement.</title>
        <authorList>
            <person name="Chen Z.J."/>
            <person name="Sreedasyam A."/>
            <person name="Ando A."/>
            <person name="Song Q."/>
            <person name="De Santiago L.M."/>
            <person name="Hulse-Kemp A.M."/>
            <person name="Ding M."/>
            <person name="Ye W."/>
            <person name="Kirkbride R.C."/>
            <person name="Jenkins J."/>
            <person name="Plott C."/>
            <person name="Lovell J."/>
            <person name="Lin Y.M."/>
            <person name="Vaughn R."/>
            <person name="Liu B."/>
            <person name="Simpson S."/>
            <person name="Scheffler B.E."/>
            <person name="Wen L."/>
            <person name="Saski C.A."/>
            <person name="Grover C.E."/>
            <person name="Hu G."/>
            <person name="Conover J.L."/>
            <person name="Carlson J.W."/>
            <person name="Shu S."/>
            <person name="Boston L.B."/>
            <person name="Williams M."/>
            <person name="Peterson D.G."/>
            <person name="McGee K."/>
            <person name="Jones D.C."/>
            <person name="Wendel J.F."/>
            <person name="Stelly D.M."/>
            <person name="Grimwood J."/>
            <person name="Schmutz J."/>
        </authorList>
    </citation>
    <scope>NUCLEOTIDE SEQUENCE [LARGE SCALE GENOMIC DNA]</scope>
    <source>
        <strain evidence="3">cv. 3-79</strain>
    </source>
</reference>
<keyword evidence="1" id="KW-0472">Membrane</keyword>
<protein>
    <submittedName>
        <fullName evidence="2">Uncharacterized protein</fullName>
    </submittedName>
</protein>
<accession>A0A5J5SZR0</accession>
<keyword evidence="1" id="KW-1133">Transmembrane helix</keyword>
<dbReference type="EMBL" id="CM018214">
    <property type="protein sequence ID" value="KAB2048977.1"/>
    <property type="molecule type" value="Genomic_DNA"/>
</dbReference>
<proteinExistence type="predicted"/>